<dbReference type="EMBL" id="FQVN01000009">
    <property type="protein sequence ID" value="SHG49217.1"/>
    <property type="molecule type" value="Genomic_DNA"/>
</dbReference>
<evidence type="ECO:0000256" key="2">
    <source>
        <dbReference type="ARBA" id="ARBA00022527"/>
    </source>
</evidence>
<feature type="compositionally biased region" description="Pro residues" evidence="8">
    <location>
        <begin position="318"/>
        <end position="328"/>
    </location>
</feature>
<dbReference type="SUPFAM" id="SSF56112">
    <property type="entry name" value="Protein kinase-like (PK-like)"/>
    <property type="match status" value="1"/>
</dbReference>
<evidence type="ECO:0000256" key="8">
    <source>
        <dbReference type="SAM" id="MobiDB-lite"/>
    </source>
</evidence>
<keyword evidence="6 7" id="KW-0067">ATP-binding</keyword>
<keyword evidence="9" id="KW-0812">Transmembrane</keyword>
<evidence type="ECO:0000259" key="10">
    <source>
        <dbReference type="PROSITE" id="PS50011"/>
    </source>
</evidence>
<dbReference type="SMART" id="SM00220">
    <property type="entry name" value="S_TKc"/>
    <property type="match status" value="1"/>
</dbReference>
<dbReference type="PROSITE" id="PS50011">
    <property type="entry name" value="PROTEIN_KINASE_DOM"/>
    <property type="match status" value="1"/>
</dbReference>
<evidence type="ECO:0000256" key="3">
    <source>
        <dbReference type="ARBA" id="ARBA00022679"/>
    </source>
</evidence>
<dbReference type="PROSITE" id="PS00107">
    <property type="entry name" value="PROTEIN_KINASE_ATP"/>
    <property type="match status" value="1"/>
</dbReference>
<dbReference type="GO" id="GO:0004674">
    <property type="term" value="F:protein serine/threonine kinase activity"/>
    <property type="evidence" value="ECO:0007669"/>
    <property type="project" value="UniProtKB-KW"/>
</dbReference>
<feature type="binding site" evidence="7">
    <location>
        <position position="53"/>
    </location>
    <ligand>
        <name>ATP</name>
        <dbReference type="ChEBI" id="CHEBI:30616"/>
    </ligand>
</feature>
<keyword evidence="5 11" id="KW-0418">Kinase</keyword>
<keyword evidence="9" id="KW-1133">Transmembrane helix</keyword>
<dbReference type="InterPro" id="IPR000719">
    <property type="entry name" value="Prot_kinase_dom"/>
</dbReference>
<feature type="domain" description="Protein kinase" evidence="10">
    <location>
        <begin position="24"/>
        <end position="283"/>
    </location>
</feature>
<organism evidence="11 12">
    <name type="scientific">Streptoalloteichus hindustanus</name>
    <dbReference type="NCBI Taxonomy" id="2017"/>
    <lineage>
        <taxon>Bacteria</taxon>
        <taxon>Bacillati</taxon>
        <taxon>Actinomycetota</taxon>
        <taxon>Actinomycetes</taxon>
        <taxon>Pseudonocardiales</taxon>
        <taxon>Pseudonocardiaceae</taxon>
        <taxon>Streptoalloteichus</taxon>
    </lineage>
</organism>
<keyword evidence="2 11" id="KW-0723">Serine/threonine-protein kinase</keyword>
<protein>
    <recommendedName>
        <fullName evidence="1">non-specific serine/threonine protein kinase</fullName>
        <ecNumber evidence="1">2.7.11.1</ecNumber>
    </recommendedName>
</protein>
<name>A0A1M5K8W1_STRHI</name>
<gene>
    <name evidence="11" type="ORF">SAMN05444320_109184</name>
</gene>
<dbReference type="STRING" id="2017.SAMN05444320_109184"/>
<evidence type="ECO:0000256" key="7">
    <source>
        <dbReference type="PROSITE-ProRule" id="PRU10141"/>
    </source>
</evidence>
<dbReference type="CDD" id="cd14014">
    <property type="entry name" value="STKc_PknB_like"/>
    <property type="match status" value="1"/>
</dbReference>
<evidence type="ECO:0000256" key="6">
    <source>
        <dbReference type="ARBA" id="ARBA00022840"/>
    </source>
</evidence>
<dbReference type="InterPro" id="IPR011009">
    <property type="entry name" value="Kinase-like_dom_sf"/>
</dbReference>
<dbReference type="GO" id="GO:0005524">
    <property type="term" value="F:ATP binding"/>
    <property type="evidence" value="ECO:0007669"/>
    <property type="project" value="UniProtKB-UniRule"/>
</dbReference>
<dbReference type="PROSITE" id="PS00108">
    <property type="entry name" value="PROTEIN_KINASE_ST"/>
    <property type="match status" value="1"/>
</dbReference>
<keyword evidence="9" id="KW-0472">Membrane</keyword>
<feature type="compositionally biased region" description="Low complexity" evidence="8">
    <location>
        <begin position="329"/>
        <end position="338"/>
    </location>
</feature>
<feature type="region of interest" description="Disordered" evidence="8">
    <location>
        <begin position="283"/>
        <end position="411"/>
    </location>
</feature>
<feature type="transmembrane region" description="Helical" evidence="9">
    <location>
        <begin position="445"/>
        <end position="466"/>
    </location>
</feature>
<dbReference type="EC" id="2.7.11.1" evidence="1"/>
<feature type="compositionally biased region" description="Pro residues" evidence="8">
    <location>
        <begin position="359"/>
        <end position="371"/>
    </location>
</feature>
<evidence type="ECO:0000256" key="9">
    <source>
        <dbReference type="SAM" id="Phobius"/>
    </source>
</evidence>
<dbReference type="AlphaFoldDB" id="A0A1M5K8W1"/>
<dbReference type="InterPro" id="IPR017441">
    <property type="entry name" value="Protein_kinase_ATP_BS"/>
</dbReference>
<dbReference type="RefSeq" id="WP_407697140.1">
    <property type="nucleotide sequence ID" value="NZ_FQVN01000009.1"/>
</dbReference>
<dbReference type="Gene3D" id="3.30.200.20">
    <property type="entry name" value="Phosphorylase Kinase, domain 1"/>
    <property type="match status" value="1"/>
</dbReference>
<dbReference type="InterPro" id="IPR008271">
    <property type="entry name" value="Ser/Thr_kinase_AS"/>
</dbReference>
<evidence type="ECO:0000256" key="4">
    <source>
        <dbReference type="ARBA" id="ARBA00022741"/>
    </source>
</evidence>
<proteinExistence type="predicted"/>
<evidence type="ECO:0000313" key="12">
    <source>
        <dbReference type="Proteomes" id="UP000184501"/>
    </source>
</evidence>
<evidence type="ECO:0000256" key="5">
    <source>
        <dbReference type="ARBA" id="ARBA00022777"/>
    </source>
</evidence>
<reference evidence="11 12" key="1">
    <citation type="submission" date="2016-11" db="EMBL/GenBank/DDBJ databases">
        <authorList>
            <person name="Jaros S."/>
            <person name="Januszkiewicz K."/>
            <person name="Wedrychowicz H."/>
        </authorList>
    </citation>
    <scope>NUCLEOTIDE SEQUENCE [LARGE SCALE GENOMIC DNA]</scope>
    <source>
        <strain evidence="11 12">DSM 44523</strain>
    </source>
</reference>
<dbReference type="PANTHER" id="PTHR43289:SF6">
    <property type="entry name" value="SERINE_THREONINE-PROTEIN KINASE NEKL-3"/>
    <property type="match status" value="1"/>
</dbReference>
<evidence type="ECO:0000256" key="1">
    <source>
        <dbReference type="ARBA" id="ARBA00012513"/>
    </source>
</evidence>
<keyword evidence="4 7" id="KW-0547">Nucleotide-binding</keyword>
<dbReference type="Gene3D" id="1.10.510.10">
    <property type="entry name" value="Transferase(Phosphotransferase) domain 1"/>
    <property type="match status" value="1"/>
</dbReference>
<dbReference type="Proteomes" id="UP000184501">
    <property type="component" value="Unassembled WGS sequence"/>
</dbReference>
<accession>A0A1M5K8W1</accession>
<dbReference type="PANTHER" id="PTHR43289">
    <property type="entry name" value="MITOGEN-ACTIVATED PROTEIN KINASE KINASE KINASE 20-RELATED"/>
    <property type="match status" value="1"/>
</dbReference>
<dbReference type="Pfam" id="PF00069">
    <property type="entry name" value="Pkinase"/>
    <property type="match status" value="1"/>
</dbReference>
<sequence length="661" mass="69951">MPTPAPDQPMPSDHPQPRRVAGRYRLDHVIGRGAMGTVWSAHDEILRRRVAVKEVLLPPGIPDHEADELRERTLREARAIAVLSHPNVVTLHDVVQEHGEPFVVMELLPSRSLAALVRRLGRLSTEQAAAVGDAVAAALQAAHRAGITHRDIKPGNVLVGDDGRIKLTDFGIARNVAEATLTSKGLMLGSPAYIAPEIAAGEPVTPAADLWSLGATLFTAVEGEPPYDADGNPVETVNEVVHGEVPRPTRAGPLEPVITGLMVKDPRRRISLGEARRLLHPLLPDPGAQLFEPDDGEEPATGERGTIRGVPVGFPEPAGGPPRRPPTGAPGAPGSANPSDISAAVTEPDLSAPLAADPGPLPFTPRLPTDPPTLLTPDPGPLPFPAEPAAERDAPAPLAADPGPLPFAPRSAAAEPPTVLAADPGPLPFPAPPAGRTPSRGRRRAAVLALALVLFLLAAGGGFALARMVAGRAVIPHSVRVLVQDGGGGSLDLATREDVATSTSNATGGRFSIMTPRGWQLFREASPGAPVLRYTSADGRRELAVERLTDFYPRGNVGSYLTSLRRSYERGGGAFDLRTNQALRRTDVAHGANEPPRELLYRTEERGHGRSGPAQHRSTFAHLLPQFGDLWVVRLTVPVEEETRGRTDVFDQVAGSFQVIG</sequence>
<evidence type="ECO:0000313" key="11">
    <source>
        <dbReference type="EMBL" id="SHG49217.1"/>
    </source>
</evidence>
<keyword evidence="3" id="KW-0808">Transferase</keyword>
<keyword evidence="12" id="KW-1185">Reference proteome</keyword>